<sequence length="535" mass="62745">LGYTGGVVRLPHPHAFTINGRAYHQRGLDEEVIDLIEQELAAVNPFVQTRLIIQQSTNNTEIAACTIVHSTARVQERCVQIWHVGKEKPDYINILNENYETLQYPLFFPHSEIVDMFSRADDECLHFICQEQYQFRRGGPEEDKTLNDEMELYPNNIYLPASHTLSYRWSYKKTMDALAVVSKLGQPTLFITFTMNPNWPEIQQQLRTGQNYADRPDIVQNHLCDLVKQYMLHQCTSRCIQRDGHCHWNYPKPIQELTVINEHGCVHYRHRTEKGKENETIDEIKDYLNARYISTMEAVWQIFKYRITLQSPSVTCLPVHLPGEQIILQGNSNNNLSILQHYFLRPPYVEFNNLTYCKYYELYSFKYAEDSIDQKSLPPNAYLEIKQEGYHQREKYYLQMLLNYHAVQLFEDLRIVNSVLCSTFQDAARALGLLEDITEHEQCFAEAILYKCTPAQLRLLFCHLILEGMAAQSVWQNYHELLLADFIIKRSDIQQRENETLIWIANFIEEHGSRITQFGLPQLTDHFDEITCIKT</sequence>
<accession>A0ACA9LQG1</accession>
<proteinExistence type="predicted"/>
<name>A0ACA9LQG1_9GLOM</name>
<evidence type="ECO:0000313" key="1">
    <source>
        <dbReference type="EMBL" id="CAG8542812.1"/>
    </source>
</evidence>
<protein>
    <submittedName>
        <fullName evidence="1">5408_t:CDS:1</fullName>
    </submittedName>
</protein>
<dbReference type="EMBL" id="CAJVPW010004601">
    <property type="protein sequence ID" value="CAG8542812.1"/>
    <property type="molecule type" value="Genomic_DNA"/>
</dbReference>
<dbReference type="Proteomes" id="UP000789366">
    <property type="component" value="Unassembled WGS sequence"/>
</dbReference>
<keyword evidence="2" id="KW-1185">Reference proteome</keyword>
<gene>
    <name evidence="1" type="ORF">SPELUC_LOCUS4876</name>
</gene>
<organism evidence="1 2">
    <name type="scientific">Cetraspora pellucida</name>
    <dbReference type="NCBI Taxonomy" id="1433469"/>
    <lineage>
        <taxon>Eukaryota</taxon>
        <taxon>Fungi</taxon>
        <taxon>Fungi incertae sedis</taxon>
        <taxon>Mucoromycota</taxon>
        <taxon>Glomeromycotina</taxon>
        <taxon>Glomeromycetes</taxon>
        <taxon>Diversisporales</taxon>
        <taxon>Gigasporaceae</taxon>
        <taxon>Cetraspora</taxon>
    </lineage>
</organism>
<reference evidence="1" key="1">
    <citation type="submission" date="2021-06" db="EMBL/GenBank/DDBJ databases">
        <authorList>
            <person name="Kallberg Y."/>
            <person name="Tangrot J."/>
            <person name="Rosling A."/>
        </authorList>
    </citation>
    <scope>NUCLEOTIDE SEQUENCE</scope>
    <source>
        <strain evidence="1">28 12/20/2015</strain>
    </source>
</reference>
<comment type="caution">
    <text evidence="1">The sequence shown here is derived from an EMBL/GenBank/DDBJ whole genome shotgun (WGS) entry which is preliminary data.</text>
</comment>
<feature type="non-terminal residue" evidence="1">
    <location>
        <position position="1"/>
    </location>
</feature>
<evidence type="ECO:0000313" key="2">
    <source>
        <dbReference type="Proteomes" id="UP000789366"/>
    </source>
</evidence>